<comment type="caution">
    <text evidence="3">The sequence shown here is derived from an EMBL/GenBank/DDBJ whole genome shotgun (WGS) entry which is preliminary data.</text>
</comment>
<evidence type="ECO:0000256" key="1">
    <source>
        <dbReference type="HAMAP-Rule" id="MF_01917"/>
    </source>
</evidence>
<dbReference type="EC" id="2.7.8.-" evidence="1"/>
<dbReference type="SMART" id="SM00155">
    <property type="entry name" value="PLDc"/>
    <property type="match status" value="2"/>
</dbReference>
<dbReference type="Gene3D" id="3.30.870.10">
    <property type="entry name" value="Endonuclease Chain A"/>
    <property type="match status" value="2"/>
</dbReference>
<dbReference type="Pfam" id="PF13091">
    <property type="entry name" value="PLDc_2"/>
    <property type="match status" value="2"/>
</dbReference>
<feature type="active site" evidence="1">
    <location>
        <position position="298"/>
    </location>
</feature>
<dbReference type="AlphaFoldDB" id="A0A557RI38"/>
<dbReference type="SUPFAM" id="SSF56024">
    <property type="entry name" value="Phospholipase D/nuclease"/>
    <property type="match status" value="2"/>
</dbReference>
<keyword evidence="1" id="KW-1003">Cell membrane</keyword>
<keyword evidence="1" id="KW-0594">Phospholipid biosynthesis</keyword>
<dbReference type="PANTHER" id="PTHR21248:SF22">
    <property type="entry name" value="PHOSPHOLIPASE D"/>
    <property type="match status" value="1"/>
</dbReference>
<evidence type="ECO:0000313" key="4">
    <source>
        <dbReference type="Proteomes" id="UP000318349"/>
    </source>
</evidence>
<dbReference type="GO" id="GO:0005886">
    <property type="term" value="C:plasma membrane"/>
    <property type="evidence" value="ECO:0007669"/>
    <property type="project" value="UniProtKB-SubCell"/>
</dbReference>
<comment type="function">
    <text evidence="1">Catalyzes the phosphatidyl group transfer from one phosphatidylglycerol molecule to another to form cardiolipin (CL) (diphosphatidylglycerol) and glycerol.</text>
</comment>
<dbReference type="Proteomes" id="UP000318349">
    <property type="component" value="Unassembled WGS sequence"/>
</dbReference>
<reference evidence="3 4" key="1">
    <citation type="submission" date="2019-07" db="EMBL/GenBank/DDBJ databases">
        <title>The pathways for chlorine oxyanion respiration interact through the shared metabolite chlorate.</title>
        <authorList>
            <person name="Barnum T.P."/>
            <person name="Cheng Y."/>
            <person name="Hill K.A."/>
            <person name="Lucas L.N."/>
            <person name="Carlson H.K."/>
            <person name="Coates J.D."/>
        </authorList>
    </citation>
    <scope>NUCLEOTIDE SEQUENCE [LARGE SCALE GENOMIC DNA]</scope>
    <source>
        <strain evidence="3 4">SFB-1</strain>
    </source>
</reference>
<evidence type="ECO:0000259" key="2">
    <source>
        <dbReference type="PROSITE" id="PS50035"/>
    </source>
</evidence>
<dbReference type="PROSITE" id="PS50035">
    <property type="entry name" value="PLD"/>
    <property type="match status" value="2"/>
</dbReference>
<dbReference type="NCBIfam" id="NF008427">
    <property type="entry name" value="PRK11263.1"/>
    <property type="match status" value="1"/>
</dbReference>
<dbReference type="HAMAP" id="MF_01917">
    <property type="entry name" value="Cardiolipin_synth_ClsB"/>
    <property type="match status" value="1"/>
</dbReference>
<dbReference type="GO" id="GO:0032049">
    <property type="term" value="P:cardiolipin biosynthetic process"/>
    <property type="evidence" value="ECO:0007669"/>
    <property type="project" value="InterPro"/>
</dbReference>
<name>A0A557RI38_9RHOO</name>
<keyword evidence="1" id="KW-0472">Membrane</keyword>
<feature type="domain" description="PLD phosphodiesterase" evidence="2">
    <location>
        <begin position="293"/>
        <end position="320"/>
    </location>
</feature>
<feature type="active site" evidence="1">
    <location>
        <position position="120"/>
    </location>
</feature>
<keyword evidence="1" id="KW-0443">Lipid metabolism</keyword>
<comment type="subcellular location">
    <subcellularLocation>
        <location evidence="1">Cell membrane</location>
        <topology evidence="1">Peripheral membrane protein</topology>
    </subcellularLocation>
</comment>
<keyword evidence="1" id="KW-1208">Phospholipid metabolism</keyword>
<dbReference type="InterPro" id="IPR030872">
    <property type="entry name" value="Cardiolipin_synth_ClsB"/>
</dbReference>
<feature type="active site" evidence="1">
    <location>
        <position position="300"/>
    </location>
</feature>
<dbReference type="PANTHER" id="PTHR21248">
    <property type="entry name" value="CARDIOLIPIN SYNTHASE"/>
    <property type="match status" value="1"/>
</dbReference>
<protein>
    <recommendedName>
        <fullName evidence="1">Cardiolipin synthase B</fullName>
        <shortName evidence="1">CL synthase</shortName>
        <ecNumber evidence="1">2.7.8.-</ecNumber>
    </recommendedName>
</protein>
<evidence type="ECO:0000313" key="3">
    <source>
        <dbReference type="EMBL" id="TVO70404.1"/>
    </source>
</evidence>
<dbReference type="CDD" id="cd09159">
    <property type="entry name" value="PLDc_ybhO_like_2"/>
    <property type="match status" value="1"/>
</dbReference>
<dbReference type="CDD" id="cd09110">
    <property type="entry name" value="PLDc_CLS_1"/>
    <property type="match status" value="1"/>
</dbReference>
<sequence length="396" mass="45067">MIPRDLWPYFSEGNAITLLETGAEFFPALASAIDHARKEVFLETYIFRHDRIGELITDALVRAAERGVVVSLLVDGFGSRDFVASHMNLLVDKGVRMLVYRREVGRLLLRRHRLRRLHRKLATIDGRIAFVGGINIIDDHNTALPDHPRHDYAIRIEGPLLQPIHDSARRLWELVAWASFRQRLRLKDTLEPRTDAAGNISAAFVIRDNLRHRRDIETAYLDAIANATDEIVIANAYFLPGRRVRKALTGAADRGVRVIILLQGRVEYALQHYATKALYPALLRHGVRIFEYHRSFLHAKVAVIDGHWATVGSSNFDPFSLLLAREGNVIVRDDGFAQRLRERLDHAISTGATELEPSLWRHKSLFKRGLHWIAYALVRFAVGLSGYGGDRYTAER</sequence>
<gene>
    <name evidence="1 3" type="primary">clsB</name>
    <name evidence="3" type="ORF">FHP89_20620</name>
</gene>
<comment type="similarity">
    <text evidence="1">Belongs to the phospholipase D family. Cardiolipin synthase subfamily. ClsB sub-subfamily.</text>
</comment>
<dbReference type="InterPro" id="IPR025202">
    <property type="entry name" value="PLD-like_dom"/>
</dbReference>
<keyword evidence="1" id="KW-0444">Lipid biosynthesis</keyword>
<feature type="domain" description="PLD phosphodiesterase" evidence="2">
    <location>
        <begin position="113"/>
        <end position="140"/>
    </location>
</feature>
<dbReference type="EMBL" id="VMNI01000033">
    <property type="protein sequence ID" value="TVO70404.1"/>
    <property type="molecule type" value="Genomic_DNA"/>
</dbReference>
<keyword evidence="1 3" id="KW-0808">Transferase</keyword>
<comment type="catalytic activity">
    <reaction evidence="1">
        <text>2 a 1,2-diacyl-sn-glycero-3-phospho-(1'-sn-glycerol) = a cardiolipin + glycerol</text>
        <dbReference type="Rhea" id="RHEA:31451"/>
        <dbReference type="ChEBI" id="CHEBI:17754"/>
        <dbReference type="ChEBI" id="CHEBI:62237"/>
        <dbReference type="ChEBI" id="CHEBI:64716"/>
    </reaction>
</comment>
<feature type="active site" evidence="1">
    <location>
        <position position="125"/>
    </location>
</feature>
<dbReference type="GO" id="GO:0008808">
    <property type="term" value="F:cardiolipin synthase activity"/>
    <property type="evidence" value="ECO:0007669"/>
    <property type="project" value="InterPro"/>
</dbReference>
<dbReference type="InterPro" id="IPR001736">
    <property type="entry name" value="PLipase_D/transphosphatidylase"/>
</dbReference>
<organism evidence="3 4">
    <name type="scientific">Denitromonas halophila</name>
    <dbReference type="NCBI Taxonomy" id="1629404"/>
    <lineage>
        <taxon>Bacteria</taxon>
        <taxon>Pseudomonadati</taxon>
        <taxon>Pseudomonadota</taxon>
        <taxon>Betaproteobacteria</taxon>
        <taxon>Rhodocyclales</taxon>
        <taxon>Zoogloeaceae</taxon>
        <taxon>Denitromonas</taxon>
    </lineage>
</organism>
<feature type="active site" evidence="1">
    <location>
        <position position="118"/>
    </location>
</feature>
<accession>A0A557RI38</accession>
<feature type="active site" evidence="1">
    <location>
        <position position="305"/>
    </location>
</feature>
<proteinExistence type="inferred from homology"/>